<evidence type="ECO:0000313" key="1">
    <source>
        <dbReference type="EMBL" id="PKK56473.1"/>
    </source>
</evidence>
<dbReference type="VEuPathDB" id="FungiDB:FUN_017352"/>
<evidence type="ECO:0008006" key="3">
    <source>
        <dbReference type="Google" id="ProtNLM"/>
    </source>
</evidence>
<dbReference type="VEuPathDB" id="FungiDB:RhiirA1_403779"/>
<gene>
    <name evidence="1" type="ORF">RhiirC2_799925</name>
</gene>
<protein>
    <recommendedName>
        <fullName evidence="3">Transposase domain-containing protein</fullName>
    </recommendedName>
</protein>
<dbReference type="EMBL" id="LLXL01005567">
    <property type="protein sequence ID" value="PKK56473.1"/>
    <property type="molecule type" value="Genomic_DNA"/>
</dbReference>
<comment type="caution">
    <text evidence="1">The sequence shown here is derived from an EMBL/GenBank/DDBJ whole genome shotgun (WGS) entry which is preliminary data.</text>
</comment>
<evidence type="ECO:0000313" key="2">
    <source>
        <dbReference type="Proteomes" id="UP000233469"/>
    </source>
</evidence>
<dbReference type="VEuPathDB" id="FungiDB:RhiirFUN_009917"/>
<reference evidence="1 2" key="1">
    <citation type="submission" date="2016-04" db="EMBL/GenBank/DDBJ databases">
        <title>Genome analyses suggest a sexual origin of heterokaryosis in a supposedly ancient asexual fungus.</title>
        <authorList>
            <person name="Ropars J."/>
            <person name="Sedzielewska K."/>
            <person name="Noel J."/>
            <person name="Charron P."/>
            <person name="Farinelli L."/>
            <person name="Marton T."/>
            <person name="Kruger M."/>
            <person name="Pelin A."/>
            <person name="Brachmann A."/>
            <person name="Corradi N."/>
        </authorList>
    </citation>
    <scope>NUCLEOTIDE SEQUENCE [LARGE SCALE GENOMIC DNA]</scope>
    <source>
        <strain evidence="1 2">C2</strain>
    </source>
</reference>
<reference evidence="1 2" key="2">
    <citation type="submission" date="2017-10" db="EMBL/GenBank/DDBJ databases">
        <title>Extensive intraspecific genome diversity in a model arbuscular mycorrhizal fungus.</title>
        <authorList>
            <person name="Chen E.C.H."/>
            <person name="Morin E."/>
            <person name="Baudet D."/>
            <person name="Noel J."/>
            <person name="Ndikumana S."/>
            <person name="Charron P."/>
            <person name="St-Onge C."/>
            <person name="Giorgi J."/>
            <person name="Grigoriev I.V."/>
            <person name="Roux C."/>
            <person name="Martin F.M."/>
            <person name="Corradi N."/>
        </authorList>
    </citation>
    <scope>NUCLEOTIDE SEQUENCE [LARGE SCALE GENOMIC DNA]</scope>
    <source>
        <strain evidence="1 2">C2</strain>
    </source>
</reference>
<sequence length="448" mass="53571">MRDTLVNKYGIIKRSILFNLSTIRFPDSFPIDIMHIFYENVAKYMLSHWMGTFYTNQTLNNEPYVLSRQVWTNIGKKMDQIRKTIPTALGRPPRNIILHHHGYKAEEWAGWITMYSLPLLKDYLPTKYYKGWSFFVQAVQLCQKKVITMDELNNIDTLLLKFYVHYEREYYKFSANRLSAMKMCIHYILHVVASIKRNGPCCTTWQFPIERVCGMLLPLARSRLHPYKNIANNVYIIELFNHLRFYKLAYQKLLPEKTIKEYHGLVFTTDSYEEVFYSPMQQYTLKRSEIKKIKEHYSTYYDVRARQLQSFDSQGLKFSRLLTRNGYYIGSNWIRRNETWARVNYSVLVYLEVDIYSNNQRRTPVFEKRPFYGNIEYYLMYEFNNEKSMLAYINWTASVSTDSVGLKYFTKFAGYDFIDVIAVERCVGFIKVDNKYYIVDKEANNTIM</sequence>
<proteinExistence type="predicted"/>
<name>A0A2N1M4C2_9GLOM</name>
<dbReference type="PANTHER" id="PTHR46579:SF1">
    <property type="entry name" value="F5_8 TYPE C DOMAIN-CONTAINING PROTEIN"/>
    <property type="match status" value="1"/>
</dbReference>
<dbReference type="AlphaFoldDB" id="A0A2N1M4C2"/>
<organism evidence="1 2">
    <name type="scientific">Rhizophagus irregularis</name>
    <dbReference type="NCBI Taxonomy" id="588596"/>
    <lineage>
        <taxon>Eukaryota</taxon>
        <taxon>Fungi</taxon>
        <taxon>Fungi incertae sedis</taxon>
        <taxon>Mucoromycota</taxon>
        <taxon>Glomeromycotina</taxon>
        <taxon>Glomeromycetes</taxon>
        <taxon>Glomerales</taxon>
        <taxon>Glomeraceae</taxon>
        <taxon>Rhizophagus</taxon>
    </lineage>
</organism>
<dbReference type="Proteomes" id="UP000233469">
    <property type="component" value="Unassembled WGS sequence"/>
</dbReference>
<accession>A0A2N1M4C2</accession>
<dbReference type="PANTHER" id="PTHR46579">
    <property type="entry name" value="F5/8 TYPE C DOMAIN-CONTAINING PROTEIN-RELATED"/>
    <property type="match status" value="1"/>
</dbReference>